<accession>A0A285FX77</accession>
<evidence type="ECO:0000313" key="5">
    <source>
        <dbReference type="Proteomes" id="UP000295404"/>
    </source>
</evidence>
<dbReference type="OrthoDB" id="56770at2157"/>
<keyword evidence="1" id="KW-1133">Transmembrane helix</keyword>
<dbReference type="PANTHER" id="PTHR35902">
    <property type="entry name" value="S-LAYER DOMAIN-LIKE PROTEIN-RELATED"/>
    <property type="match status" value="1"/>
</dbReference>
<reference evidence="2" key="2">
    <citation type="submission" date="2017-09" db="EMBL/GenBank/DDBJ databases">
        <authorList>
            <person name="Ehlers B."/>
            <person name="Leendertz F.H."/>
        </authorList>
    </citation>
    <scope>NUCLEOTIDE SEQUENCE [LARGE SCALE GENOMIC DNA]</scope>
    <source>
        <strain evidence="2">WG-1MB</strain>
    </source>
</reference>
<reference evidence="4" key="1">
    <citation type="submission" date="2017-09" db="EMBL/GenBank/DDBJ databases">
        <authorList>
            <person name="Varghese N."/>
            <person name="Submissions S."/>
        </authorList>
    </citation>
    <scope>NUCLEOTIDE SEQUENCE [LARGE SCALE GENOMIC DNA]</scope>
    <source>
        <strain evidence="4">WG-1MB</strain>
    </source>
</reference>
<dbReference type="PANTHER" id="PTHR35902:SF3">
    <property type="entry name" value="NPCBM-ASSOCIATED, NEW3 DOMAIN OF ALPHA-GALACTOSIDASE"/>
    <property type="match status" value="1"/>
</dbReference>
<evidence type="ECO:0000313" key="2">
    <source>
        <dbReference type="EMBL" id="SNY15855.1"/>
    </source>
</evidence>
<gene>
    <name evidence="3" type="ORF">C7960_0841</name>
    <name evidence="2" type="ORF">SAMN06295989_1053</name>
</gene>
<keyword evidence="4" id="KW-1185">Reference proteome</keyword>
<proteinExistence type="predicted"/>
<dbReference type="Proteomes" id="UP000295404">
    <property type="component" value="Unassembled WGS sequence"/>
</dbReference>
<dbReference type="EMBL" id="SMMS01000001">
    <property type="protein sequence ID" value="TCL11662.1"/>
    <property type="molecule type" value="Genomic_DNA"/>
</dbReference>
<name>A0A285FX77_9EURY</name>
<organism evidence="2 4">
    <name type="scientific">Methanohalophilus euhalobius</name>
    <dbReference type="NCBI Taxonomy" id="51203"/>
    <lineage>
        <taxon>Archaea</taxon>
        <taxon>Methanobacteriati</taxon>
        <taxon>Methanobacteriota</taxon>
        <taxon>Stenosarchaea group</taxon>
        <taxon>Methanomicrobia</taxon>
        <taxon>Methanosarcinales</taxon>
        <taxon>Methanosarcinaceae</taxon>
        <taxon>Methanohalophilus</taxon>
    </lineage>
</organism>
<sequence>MNKLAYFSFLLILLILPVTASADISASISGIEVGKVTQSPAPARPGETVELSLSIQNVGDEDLSDIVVSLDPEYPFTSISGQSLTKRISFLEARQDEEDGTILKFILKVDPDVAEDTYDIDVVVKDSGSDARKRTPINIDIQGKEYAQVVTISESNIDLATVEPLEFVITNTGDAPIKNMEFSWKEPTGVVLPVYSSTSKYIKYLGVGESANVSYSVMADVNADPGLYQLDITLQFQDYDGDNSTIQTKAGIFVGGKTDFDLSYSESDGGEVSLSLANIGNNEAYSVKLSIPKQDNFVTTGSSSSIVGNLEKGDYTVTSFSISRTGAMASDAEVTAEDGEAMQQQGDSANELLVLIEYTDTTGQRLSVEKAVQIEDLTSGTMGTAGSKGPGQTGSNTYLYAVALILIAGGLVFYRKKKMEKEGNCEPIGVQLRMLKGKILGKDKE</sequence>
<evidence type="ECO:0000313" key="4">
    <source>
        <dbReference type="Proteomes" id="UP000217726"/>
    </source>
</evidence>
<evidence type="ECO:0000256" key="1">
    <source>
        <dbReference type="SAM" id="Phobius"/>
    </source>
</evidence>
<keyword evidence="1" id="KW-0812">Transmembrane</keyword>
<dbReference type="Proteomes" id="UP000217726">
    <property type="component" value="Unassembled WGS sequence"/>
</dbReference>
<dbReference type="EMBL" id="OBDR01000005">
    <property type="protein sequence ID" value="SNY15855.1"/>
    <property type="molecule type" value="Genomic_DNA"/>
</dbReference>
<dbReference type="NCBIfam" id="TIGR01167">
    <property type="entry name" value="LPXTG_anchor"/>
    <property type="match status" value="1"/>
</dbReference>
<dbReference type="RefSeq" id="WP_132130908.1">
    <property type="nucleotide sequence ID" value="NZ_OBDR01000005.1"/>
</dbReference>
<evidence type="ECO:0000313" key="3">
    <source>
        <dbReference type="EMBL" id="TCL11662.1"/>
    </source>
</evidence>
<keyword evidence="1" id="KW-0472">Membrane</keyword>
<reference evidence="3 5" key="3">
    <citation type="submission" date="2019-03" db="EMBL/GenBank/DDBJ databases">
        <title>Subsurface microbial communities from deep shales in Ohio and West Virginia, USA.</title>
        <authorList>
            <person name="Wrighton K."/>
        </authorList>
    </citation>
    <scope>NUCLEOTIDE SEQUENCE [LARGE SCALE GENOMIC DNA]</scope>
    <source>
        <strain evidence="3 5">WG1_MB</strain>
    </source>
</reference>
<dbReference type="AlphaFoldDB" id="A0A285FX77"/>
<protein>
    <submittedName>
        <fullName evidence="2">LPXTG-motif cell wall anchor domain-containing protein</fullName>
    </submittedName>
    <submittedName>
        <fullName evidence="3">LPXTG-motif cell wall-anchored protein</fullName>
    </submittedName>
</protein>
<feature type="transmembrane region" description="Helical" evidence="1">
    <location>
        <begin position="397"/>
        <end position="414"/>
    </location>
</feature>